<dbReference type="RefSeq" id="WP_185101620.1">
    <property type="nucleotide sequence ID" value="NZ_BAAAXY010000087.1"/>
</dbReference>
<reference evidence="2 3" key="1">
    <citation type="submission" date="2020-08" db="EMBL/GenBank/DDBJ databases">
        <title>Sequencing the genomes of 1000 actinobacteria strains.</title>
        <authorList>
            <person name="Klenk H.-P."/>
        </authorList>
    </citation>
    <scope>NUCLEOTIDE SEQUENCE [LARGE SCALE GENOMIC DNA]</scope>
    <source>
        <strain evidence="2 3">DSM 43768</strain>
    </source>
</reference>
<feature type="region of interest" description="Disordered" evidence="1">
    <location>
        <begin position="1"/>
        <end position="23"/>
    </location>
</feature>
<dbReference type="AlphaFoldDB" id="A0A7X0TX61"/>
<evidence type="ECO:0000256" key="1">
    <source>
        <dbReference type="SAM" id="MobiDB-lite"/>
    </source>
</evidence>
<keyword evidence="3" id="KW-1185">Reference proteome</keyword>
<sequence>MTARAQEPQTMGHEQGPAFEWAPYRPSGGTLRVSHTSCCGRYEWGREGGSFFVLRSTGDGYQETGRGRYRYALDVYIALAETHNAEHIRRGETPEPDTFLARRGQRG</sequence>
<evidence type="ECO:0000313" key="2">
    <source>
        <dbReference type="EMBL" id="MBB6546885.1"/>
    </source>
</evidence>
<protein>
    <submittedName>
        <fullName evidence="2">Uncharacterized protein</fullName>
    </submittedName>
</protein>
<dbReference type="Proteomes" id="UP000565579">
    <property type="component" value="Unassembled WGS sequence"/>
</dbReference>
<evidence type="ECO:0000313" key="3">
    <source>
        <dbReference type="Proteomes" id="UP000565579"/>
    </source>
</evidence>
<comment type="caution">
    <text evidence="2">The sequence shown here is derived from an EMBL/GenBank/DDBJ whole genome shotgun (WGS) entry which is preliminary data.</text>
</comment>
<organism evidence="2 3">
    <name type="scientific">Nonomuraea rubra</name>
    <dbReference type="NCBI Taxonomy" id="46180"/>
    <lineage>
        <taxon>Bacteria</taxon>
        <taxon>Bacillati</taxon>
        <taxon>Actinomycetota</taxon>
        <taxon>Actinomycetes</taxon>
        <taxon>Streptosporangiales</taxon>
        <taxon>Streptosporangiaceae</taxon>
        <taxon>Nonomuraea</taxon>
    </lineage>
</organism>
<dbReference type="EMBL" id="JACHMI010000001">
    <property type="protein sequence ID" value="MBB6546885.1"/>
    <property type="molecule type" value="Genomic_DNA"/>
</dbReference>
<gene>
    <name evidence="2" type="ORF">HD593_001680</name>
</gene>
<accession>A0A7X0TX61</accession>
<proteinExistence type="predicted"/>
<name>A0A7X0TX61_9ACTN</name>